<evidence type="ECO:0000256" key="3">
    <source>
        <dbReference type="ARBA" id="ARBA00022692"/>
    </source>
</evidence>
<feature type="transmembrane region" description="Helical" evidence="8">
    <location>
        <begin position="79"/>
        <end position="97"/>
    </location>
</feature>
<comment type="function">
    <text evidence="8">May be involved in fusion of retrograde transport vesicles derived from an endocytic compartment with the Golgi complex.</text>
</comment>
<evidence type="ECO:0000256" key="8">
    <source>
        <dbReference type="RuleBase" id="RU363111"/>
    </source>
</evidence>
<evidence type="ECO:0000256" key="7">
    <source>
        <dbReference type="ARBA" id="ARBA00025800"/>
    </source>
</evidence>
<gene>
    <name evidence="9" type="ORF">ENUP19_0061G0056</name>
</gene>
<proteinExistence type="inferred from homology"/>
<evidence type="ECO:0000313" key="9">
    <source>
        <dbReference type="EMBL" id="GAB1220905.1"/>
    </source>
</evidence>
<dbReference type="Pfam" id="PF04178">
    <property type="entry name" value="Got1"/>
    <property type="match status" value="1"/>
</dbReference>
<evidence type="ECO:0000313" key="10">
    <source>
        <dbReference type="Proteomes" id="UP001628156"/>
    </source>
</evidence>
<reference evidence="9 10" key="1">
    <citation type="journal article" date="2019" name="PLoS Negl. Trop. Dis.">
        <title>Whole genome sequencing of Entamoeba nuttalli reveals mammalian host-related molecular signatures and a novel octapeptide-repeat surface protein.</title>
        <authorList>
            <person name="Tanaka M."/>
            <person name="Makiuchi T."/>
            <person name="Komiyama T."/>
            <person name="Shiina T."/>
            <person name="Osaki K."/>
            <person name="Tachibana H."/>
        </authorList>
    </citation>
    <scope>NUCLEOTIDE SEQUENCE [LARGE SCALE GENOMIC DNA]</scope>
    <source>
        <strain evidence="9 10">P19-061405</strain>
    </source>
</reference>
<protein>
    <recommendedName>
        <fullName evidence="8">Vesicle transport protein</fullName>
    </recommendedName>
</protein>
<organism evidence="9 10">
    <name type="scientific">Entamoeba nuttalli</name>
    <dbReference type="NCBI Taxonomy" id="412467"/>
    <lineage>
        <taxon>Eukaryota</taxon>
        <taxon>Amoebozoa</taxon>
        <taxon>Evosea</taxon>
        <taxon>Archamoebae</taxon>
        <taxon>Mastigamoebida</taxon>
        <taxon>Entamoebidae</taxon>
        <taxon>Entamoeba</taxon>
    </lineage>
</organism>
<keyword evidence="6 8" id="KW-0472">Membrane</keyword>
<feature type="transmembrane region" description="Helical" evidence="8">
    <location>
        <begin position="140"/>
        <end position="161"/>
    </location>
</feature>
<accession>A0ABQ0DDJ0</accession>
<name>A0ABQ0DDJ0_9EUKA</name>
<dbReference type="PANTHER" id="PTHR23137:SF6">
    <property type="entry name" value="VESICLE TRANSPORT PROTEIN"/>
    <property type="match status" value="1"/>
</dbReference>
<dbReference type="PANTHER" id="PTHR23137">
    <property type="entry name" value="VESICLE TRANSPORT PROTEIN-RELATED"/>
    <property type="match status" value="1"/>
</dbReference>
<feature type="transmembrane region" description="Helical" evidence="8">
    <location>
        <begin position="117"/>
        <end position="134"/>
    </location>
</feature>
<dbReference type="InterPro" id="IPR011691">
    <property type="entry name" value="Vesicle_transpt_SFT2"/>
</dbReference>
<dbReference type="InterPro" id="IPR007305">
    <property type="entry name" value="Vesicle_transpt_Got1/SFT2"/>
</dbReference>
<comment type="similarity">
    <text evidence="7 8">Belongs to the SFT2 family.</text>
</comment>
<sequence>MFSDKSPLISGATSFFINQEPDPQSVWWFDKLFEDEDKGTFSCLKLTWSQRILFCLGFCGFGILCIFMSLSFFFLPTRFAMTFTFGNILIFIGTSFLRSIKSQCQSLLNDPSKLISFIIYFASIGITLFSGLYINSTLLTIVSIVIEICSCIWYIASYIPYAQTCLSTTCKGCFRRN</sequence>
<keyword evidence="4 8" id="KW-0653">Protein transport</keyword>
<evidence type="ECO:0000256" key="1">
    <source>
        <dbReference type="ARBA" id="ARBA00004141"/>
    </source>
</evidence>
<evidence type="ECO:0000256" key="4">
    <source>
        <dbReference type="ARBA" id="ARBA00022927"/>
    </source>
</evidence>
<dbReference type="Proteomes" id="UP001628156">
    <property type="component" value="Unassembled WGS sequence"/>
</dbReference>
<evidence type="ECO:0000256" key="5">
    <source>
        <dbReference type="ARBA" id="ARBA00022989"/>
    </source>
</evidence>
<feature type="transmembrane region" description="Helical" evidence="8">
    <location>
        <begin position="52"/>
        <end position="73"/>
    </location>
</feature>
<keyword evidence="5 8" id="KW-1133">Transmembrane helix</keyword>
<dbReference type="EMBL" id="BAAFRS010000061">
    <property type="protein sequence ID" value="GAB1220905.1"/>
    <property type="molecule type" value="Genomic_DNA"/>
</dbReference>
<keyword evidence="10" id="KW-1185">Reference proteome</keyword>
<evidence type="ECO:0000256" key="6">
    <source>
        <dbReference type="ARBA" id="ARBA00023136"/>
    </source>
</evidence>
<keyword evidence="2 8" id="KW-0813">Transport</keyword>
<evidence type="ECO:0000256" key="2">
    <source>
        <dbReference type="ARBA" id="ARBA00022448"/>
    </source>
</evidence>
<keyword evidence="3 8" id="KW-0812">Transmembrane</keyword>
<comment type="subcellular location">
    <subcellularLocation>
        <location evidence="1 8">Membrane</location>
        <topology evidence="1 8">Multi-pass membrane protein</topology>
    </subcellularLocation>
</comment>
<comment type="caution">
    <text evidence="9">The sequence shown here is derived from an EMBL/GenBank/DDBJ whole genome shotgun (WGS) entry which is preliminary data.</text>
</comment>